<gene>
    <name evidence="2" type="ORF">ATZ36_05440</name>
</gene>
<protein>
    <recommendedName>
        <fullName evidence="1">Helicase/UvrB N-terminal domain-containing protein</fullName>
    </recommendedName>
</protein>
<name>A0A1E5IIA4_ENDTX</name>
<proteinExistence type="predicted"/>
<comment type="caution">
    <text evidence="2">The sequence shown here is derived from an EMBL/GenBank/DDBJ whole genome shotgun (WGS) entry which is preliminary data.</text>
</comment>
<dbReference type="GO" id="GO:0016787">
    <property type="term" value="F:hydrolase activity"/>
    <property type="evidence" value="ECO:0007669"/>
    <property type="project" value="InterPro"/>
</dbReference>
<dbReference type="EMBL" id="LNVX01000415">
    <property type="protein sequence ID" value="OEG70236.1"/>
    <property type="molecule type" value="Genomic_DNA"/>
</dbReference>
<dbReference type="GO" id="GO:0005524">
    <property type="term" value="F:ATP binding"/>
    <property type="evidence" value="ECO:0007669"/>
    <property type="project" value="InterPro"/>
</dbReference>
<dbReference type="InterPro" id="IPR027417">
    <property type="entry name" value="P-loop_NTPase"/>
</dbReference>
<dbReference type="Pfam" id="PF04851">
    <property type="entry name" value="ResIII"/>
    <property type="match status" value="1"/>
</dbReference>
<evidence type="ECO:0000259" key="1">
    <source>
        <dbReference type="Pfam" id="PF04851"/>
    </source>
</evidence>
<feature type="domain" description="Helicase/UvrB N-terminal" evidence="1">
    <location>
        <begin position="205"/>
        <end position="306"/>
    </location>
</feature>
<dbReference type="InterPro" id="IPR006935">
    <property type="entry name" value="Helicase/UvrB_N"/>
</dbReference>
<evidence type="ECO:0000313" key="2">
    <source>
        <dbReference type="EMBL" id="OEG70236.1"/>
    </source>
</evidence>
<sequence>MSAFDINYGALESLEAPQLQELLGKLIYAECYQYKIPAAYVKVTVPNRTAIKDGGADALVELPKHLSLPAHFPSQKMLFQVKAADVKSLSSELKKEKVKKYIKDGWTYILFCNKFKQEGLNLNEKECFFKKEIQEKLKIPINFYLYDHNKILEWINYYPQVQIWFHRILGRNYCRFMLYDDLLKSQHFKTEFKTNDNLKKLLDYIYNQVSNKKITRIEGQSGTGKTRCVFEAFNRQNNEAVINQSAIMYIQNSADLEKQLTDTINDFIANDKKVIIIADDCPYSLYSNICNILKNKKNKITFISIDYECSENSKADENIVPFPIVDDDVIRDILKGIHKELPKEKIEFLTNISSGNPKMAELLSDSSDLDFSGIIPKDISDKMQKGRGEINQTFTKILRVLSLFYTIEYDKTDEKQLNEIAKIADITPDECLENFNELKDKHLLIQSRYGYHSVIPKVLAYRMILDWFKNTTTKTKKEILLNLSDSMKENLLKQIKNLNNYPEI</sequence>
<organism evidence="2 3">
    <name type="scientific">Endomicrobium trichonymphae</name>
    <dbReference type="NCBI Taxonomy" id="1408204"/>
    <lineage>
        <taxon>Bacteria</taxon>
        <taxon>Pseudomonadati</taxon>
        <taxon>Elusimicrobiota</taxon>
        <taxon>Endomicrobiia</taxon>
        <taxon>Endomicrobiales</taxon>
        <taxon>Endomicrobiaceae</taxon>
        <taxon>Candidatus Endomicrobiellum</taxon>
    </lineage>
</organism>
<keyword evidence="3" id="KW-1185">Reference proteome</keyword>
<dbReference type="Proteomes" id="UP000095237">
    <property type="component" value="Unassembled WGS sequence"/>
</dbReference>
<dbReference type="SUPFAM" id="SSF52540">
    <property type="entry name" value="P-loop containing nucleoside triphosphate hydrolases"/>
    <property type="match status" value="1"/>
</dbReference>
<reference evidence="2 3" key="1">
    <citation type="submission" date="2015-11" db="EMBL/GenBank/DDBJ databases">
        <title>Evidence for parallel genomic evolution in an endosymbiosis of termite gut flagellates.</title>
        <authorList>
            <person name="Zheng H."/>
        </authorList>
    </citation>
    <scope>NUCLEOTIDE SEQUENCE [LARGE SCALE GENOMIC DNA]</scope>
    <source>
        <strain evidence="2 3">CET450</strain>
    </source>
</reference>
<evidence type="ECO:0000313" key="3">
    <source>
        <dbReference type="Proteomes" id="UP000095237"/>
    </source>
</evidence>
<dbReference type="GO" id="GO:0003677">
    <property type="term" value="F:DNA binding"/>
    <property type="evidence" value="ECO:0007669"/>
    <property type="project" value="InterPro"/>
</dbReference>
<dbReference type="AlphaFoldDB" id="A0A1E5IIA4"/>
<accession>A0A1E5IIA4</accession>